<dbReference type="InterPro" id="IPR000683">
    <property type="entry name" value="Gfo/Idh/MocA-like_OxRdtase_N"/>
</dbReference>
<feature type="domain" description="GFO/IDH/MocA-like oxidoreductase" evidence="2">
    <location>
        <begin position="123"/>
        <end position="246"/>
    </location>
</feature>
<dbReference type="GO" id="GO:0000166">
    <property type="term" value="F:nucleotide binding"/>
    <property type="evidence" value="ECO:0007669"/>
    <property type="project" value="InterPro"/>
</dbReference>
<dbReference type="SUPFAM" id="SSF51735">
    <property type="entry name" value="NAD(P)-binding Rossmann-fold domains"/>
    <property type="match status" value="1"/>
</dbReference>
<evidence type="ECO:0000313" key="4">
    <source>
        <dbReference type="Proteomes" id="UP000245829"/>
    </source>
</evidence>
<dbReference type="InterPro" id="IPR036291">
    <property type="entry name" value="NAD(P)-bd_dom_sf"/>
</dbReference>
<dbReference type="RefSeq" id="WP_109877781.1">
    <property type="nucleotide sequence ID" value="NZ_AP026695.1"/>
</dbReference>
<gene>
    <name evidence="3" type="ORF">NZNM25_19720</name>
</gene>
<dbReference type="OrthoDB" id="3111at2157"/>
<accession>A0A2S2KUB3</accession>
<name>A0A2S2KUB3_9ARCH</name>
<dbReference type="InterPro" id="IPR051450">
    <property type="entry name" value="Gfo/Idh/MocA_Oxidoreductases"/>
</dbReference>
<feature type="domain" description="Gfo/Idh/MocA-like oxidoreductase N-terminal" evidence="1">
    <location>
        <begin position="1"/>
        <end position="113"/>
    </location>
</feature>
<dbReference type="GeneID" id="76210202"/>
<dbReference type="Pfam" id="PF01408">
    <property type="entry name" value="GFO_IDH_MocA"/>
    <property type="match status" value="1"/>
</dbReference>
<dbReference type="InterPro" id="IPR055170">
    <property type="entry name" value="GFO_IDH_MocA-like_dom"/>
</dbReference>
<dbReference type="AlphaFoldDB" id="A0A2S2KUB3"/>
<dbReference type="SUPFAM" id="SSF55347">
    <property type="entry name" value="Glyceraldehyde-3-phosphate dehydrogenase-like, C-terminal domain"/>
    <property type="match status" value="1"/>
</dbReference>
<evidence type="ECO:0000259" key="1">
    <source>
        <dbReference type="Pfam" id="PF01408"/>
    </source>
</evidence>
<dbReference type="Pfam" id="PF22725">
    <property type="entry name" value="GFO_IDH_MocA_C3"/>
    <property type="match status" value="1"/>
</dbReference>
<organism evidence="3 4">
    <name type="scientific">Nitrosopumilus zosterae</name>
    <dbReference type="NCBI Taxonomy" id="718286"/>
    <lineage>
        <taxon>Archaea</taxon>
        <taxon>Nitrososphaerota</taxon>
        <taxon>Nitrososphaeria</taxon>
        <taxon>Nitrosopumilales</taxon>
        <taxon>Nitrosopumilaceae</taxon>
        <taxon>Nitrosopumilus</taxon>
    </lineage>
</organism>
<dbReference type="Gene3D" id="3.30.360.10">
    <property type="entry name" value="Dihydrodipicolinate Reductase, domain 2"/>
    <property type="match status" value="1"/>
</dbReference>
<dbReference type="PANTHER" id="PTHR43377">
    <property type="entry name" value="BILIVERDIN REDUCTASE A"/>
    <property type="match status" value="1"/>
</dbReference>
<dbReference type="PANTHER" id="PTHR43377:SF1">
    <property type="entry name" value="BILIVERDIN REDUCTASE A"/>
    <property type="match status" value="1"/>
</dbReference>
<proteinExistence type="predicted"/>
<dbReference type="Gene3D" id="3.40.50.720">
    <property type="entry name" value="NAD(P)-binding Rossmann-like Domain"/>
    <property type="match status" value="1"/>
</dbReference>
<dbReference type="Proteomes" id="UP000245829">
    <property type="component" value="Unassembled WGS sequence"/>
</dbReference>
<keyword evidence="4" id="KW-1185">Reference proteome</keyword>
<evidence type="ECO:0000259" key="2">
    <source>
        <dbReference type="Pfam" id="PF22725"/>
    </source>
</evidence>
<comment type="caution">
    <text evidence="3">The sequence shown here is derived from an EMBL/GenBank/DDBJ whole genome shotgun (WGS) entry which is preliminary data.</text>
</comment>
<reference evidence="3 4" key="1">
    <citation type="submission" date="2018-05" db="EMBL/GenBank/DDBJ databases">
        <title>genome sequencing of Nitrosopumilus sp. NM25.</title>
        <authorList>
            <person name="Mori K."/>
            <person name="Nakagawa T."/>
        </authorList>
    </citation>
    <scope>NUCLEOTIDE SEQUENCE [LARGE SCALE GENOMIC DNA]</scope>
    <source>
        <strain evidence="3 4">NM25</strain>
    </source>
</reference>
<evidence type="ECO:0000313" key="3">
    <source>
        <dbReference type="EMBL" id="GBH35181.1"/>
    </source>
</evidence>
<protein>
    <submittedName>
        <fullName evidence="3">Dehydrogenase</fullName>
    </submittedName>
</protein>
<sequence>MKIAVIGYGSIGKRHVQNLLSIPDTEIIICTKQKIKNPSTKNVKIVKSISDCIKEKPKVGIIANESSFHIQIAMKLAKSGMDLFIEKPLSNSFFGTKELVRIIKKKKIITQMGCQFRFHRCIKEIKHMISTCKLGKVISVSAECGSFLPEWHPHEDYTKSYAAREDLGGGVVLTNIHEIDYLYWFFGDVSKVFSITGKFSELKISADDLCVGILQFKNKVIAELHLDYFQKPDFRSCKIIGTKGTVIWDSDTNNVMFYDNKKNKWVKILKWTRYDRNSMFKEEIIHFLHCVKKRETTINPVEKDGVNTLKIALSIIKSSKSRRVVKT</sequence>
<dbReference type="EMBL" id="BGKI01000012">
    <property type="protein sequence ID" value="GBH35181.1"/>
    <property type="molecule type" value="Genomic_DNA"/>
</dbReference>